<dbReference type="Proteomes" id="UP000217144">
    <property type="component" value="Chromosome"/>
</dbReference>
<dbReference type="Gene3D" id="3.90.190.20">
    <property type="entry name" value="Mur ligase, C-terminal domain"/>
    <property type="match status" value="1"/>
</dbReference>
<dbReference type="Pfam" id="PF08245">
    <property type="entry name" value="Mur_ligase_M"/>
    <property type="match status" value="1"/>
</dbReference>
<feature type="domain" description="Mur ligase N-terminal catalytic" evidence="9">
    <location>
        <begin position="34"/>
        <end position="106"/>
    </location>
</feature>
<evidence type="ECO:0000256" key="1">
    <source>
        <dbReference type="ARBA" id="ARBA00005898"/>
    </source>
</evidence>
<feature type="binding site" evidence="7">
    <location>
        <position position="468"/>
    </location>
    <ligand>
        <name>meso-2,6-diaminopimelate</name>
        <dbReference type="ChEBI" id="CHEBI:57791"/>
    </ligand>
</feature>
<reference evidence="12 13" key="1">
    <citation type="submission" date="2016-07" db="EMBL/GenBank/DDBJ databases">
        <title>High microdiversification within the ubiquitous acI lineage of Actinobacteria.</title>
        <authorList>
            <person name="Neuenschwander S.M."/>
            <person name="Salcher M."/>
            <person name="Ghai R."/>
            <person name="Pernthaler J."/>
        </authorList>
    </citation>
    <scope>NUCLEOTIDE SEQUENCE [LARGE SCALE GENOMIC DNA]</scope>
    <source>
        <strain evidence="12">MMS-21-148</strain>
    </source>
</reference>
<dbReference type="KEGG" id="plan:A1s21148_02945"/>
<evidence type="ECO:0000259" key="9">
    <source>
        <dbReference type="Pfam" id="PF01225"/>
    </source>
</evidence>
<comment type="similarity">
    <text evidence="1 7">Belongs to the MurCDEF family. MurE subfamily.</text>
</comment>
<dbReference type="NCBIfam" id="TIGR01085">
    <property type="entry name" value="murE"/>
    <property type="match status" value="1"/>
</dbReference>
<protein>
    <recommendedName>
        <fullName evidence="7">UDP-N-acetylmuramoyl-L-alanyl-D-glutamate--2,6-diaminopimelate ligase</fullName>
        <ecNumber evidence="7">6.3.2.13</ecNumber>
    </recommendedName>
    <alternativeName>
        <fullName evidence="7">Meso-A2pm-adding enzyme</fullName>
    </alternativeName>
    <alternativeName>
        <fullName evidence="7">Meso-diaminopimelate-adding enzyme</fullName>
    </alternativeName>
    <alternativeName>
        <fullName evidence="7">UDP-MurNAc-L-Ala-D-Glu:meso-diaminopimelate ligase</fullName>
    </alternativeName>
    <alternativeName>
        <fullName evidence="7">UDP-MurNAc-tripeptide synthetase</fullName>
    </alternativeName>
    <alternativeName>
        <fullName evidence="7">UDP-N-acetylmuramyl-tripeptide synthetase</fullName>
    </alternativeName>
</protein>
<keyword evidence="5 7" id="KW-0131">Cell cycle</keyword>
<evidence type="ECO:0000256" key="6">
    <source>
        <dbReference type="ARBA" id="ARBA00023316"/>
    </source>
</evidence>
<dbReference type="GO" id="GO:0000287">
    <property type="term" value="F:magnesium ion binding"/>
    <property type="evidence" value="ECO:0007669"/>
    <property type="project" value="UniProtKB-UniRule"/>
</dbReference>
<comment type="PTM">
    <text evidence="7">Carboxylation is probably crucial for Mg(2+) binding and, consequently, for the gamma-phosphate positioning of ATP.</text>
</comment>
<feature type="modified residue" description="N6-carboxylysine" evidence="7">
    <location>
        <position position="232"/>
    </location>
</feature>
<feature type="domain" description="Mur ligase central" evidence="11">
    <location>
        <begin position="121"/>
        <end position="322"/>
    </location>
</feature>
<dbReference type="SUPFAM" id="SSF63418">
    <property type="entry name" value="MurE/MurF N-terminal domain"/>
    <property type="match status" value="1"/>
</dbReference>
<dbReference type="Gene3D" id="3.40.1190.10">
    <property type="entry name" value="Mur-like, catalytic domain"/>
    <property type="match status" value="1"/>
</dbReference>
<dbReference type="SUPFAM" id="SSF53244">
    <property type="entry name" value="MurD-like peptide ligases, peptide-binding domain"/>
    <property type="match status" value="1"/>
</dbReference>
<dbReference type="EMBL" id="CP016769">
    <property type="protein sequence ID" value="ASY10500.1"/>
    <property type="molecule type" value="Genomic_DNA"/>
</dbReference>
<evidence type="ECO:0000256" key="5">
    <source>
        <dbReference type="ARBA" id="ARBA00023306"/>
    </source>
</evidence>
<keyword evidence="13" id="KW-1185">Reference proteome</keyword>
<evidence type="ECO:0000256" key="7">
    <source>
        <dbReference type="HAMAP-Rule" id="MF_00208"/>
    </source>
</evidence>
<keyword evidence="7 12" id="KW-0436">Ligase</keyword>
<gene>
    <name evidence="7" type="primary">murE</name>
    <name evidence="12" type="ORF">A1s21148_02945</name>
</gene>
<comment type="catalytic activity">
    <reaction evidence="7">
        <text>UDP-N-acetyl-alpha-D-muramoyl-L-alanyl-D-glutamate + meso-2,6-diaminopimelate + ATP = UDP-N-acetyl-alpha-D-muramoyl-L-alanyl-gamma-D-glutamyl-meso-2,6-diaminopimelate + ADP + phosphate + H(+)</text>
        <dbReference type="Rhea" id="RHEA:23676"/>
        <dbReference type="ChEBI" id="CHEBI:15378"/>
        <dbReference type="ChEBI" id="CHEBI:30616"/>
        <dbReference type="ChEBI" id="CHEBI:43474"/>
        <dbReference type="ChEBI" id="CHEBI:57791"/>
        <dbReference type="ChEBI" id="CHEBI:83900"/>
        <dbReference type="ChEBI" id="CHEBI:83905"/>
        <dbReference type="ChEBI" id="CHEBI:456216"/>
        <dbReference type="EC" id="6.3.2.13"/>
    </reaction>
</comment>
<evidence type="ECO:0000313" key="13">
    <source>
        <dbReference type="Proteomes" id="UP000217144"/>
    </source>
</evidence>
<dbReference type="GO" id="GO:0005737">
    <property type="term" value="C:cytoplasm"/>
    <property type="evidence" value="ECO:0007669"/>
    <property type="project" value="UniProtKB-SubCell"/>
</dbReference>
<evidence type="ECO:0000256" key="8">
    <source>
        <dbReference type="RuleBase" id="RU004135"/>
    </source>
</evidence>
<feature type="binding site" evidence="7">
    <location>
        <begin position="417"/>
        <end position="420"/>
    </location>
    <ligand>
        <name>meso-2,6-diaminopimelate</name>
        <dbReference type="ChEBI" id="CHEBI:57791"/>
    </ligand>
</feature>
<comment type="caution">
    <text evidence="7">Lacks conserved residue(s) required for the propagation of feature annotation.</text>
</comment>
<dbReference type="InterPro" id="IPR005761">
    <property type="entry name" value="UDP-N-AcMur-Glu-dNH2Pim_ligase"/>
</dbReference>
<evidence type="ECO:0000256" key="2">
    <source>
        <dbReference type="ARBA" id="ARBA00022618"/>
    </source>
</evidence>
<dbReference type="GO" id="GO:0051301">
    <property type="term" value="P:cell division"/>
    <property type="evidence" value="ECO:0007669"/>
    <property type="project" value="UniProtKB-KW"/>
</dbReference>
<feature type="binding site" evidence="7">
    <location>
        <position position="192"/>
    </location>
    <ligand>
        <name>UDP-N-acetyl-alpha-D-muramoyl-L-alanyl-D-glutamate</name>
        <dbReference type="ChEBI" id="CHEBI:83900"/>
    </ligand>
</feature>
<keyword evidence="7" id="KW-0067">ATP-binding</keyword>
<dbReference type="InterPro" id="IPR036615">
    <property type="entry name" value="Mur_ligase_C_dom_sf"/>
</dbReference>
<dbReference type="NCBIfam" id="NF001126">
    <property type="entry name" value="PRK00139.1-4"/>
    <property type="match status" value="1"/>
</dbReference>
<evidence type="ECO:0000256" key="3">
    <source>
        <dbReference type="ARBA" id="ARBA00022960"/>
    </source>
</evidence>
<dbReference type="GO" id="GO:0008360">
    <property type="term" value="P:regulation of cell shape"/>
    <property type="evidence" value="ECO:0007669"/>
    <property type="project" value="UniProtKB-KW"/>
</dbReference>
<keyword evidence="2 7" id="KW-0132">Cell division</keyword>
<name>A0AAC9YQX2_9ACTN</name>
<dbReference type="NCBIfam" id="NF001124">
    <property type="entry name" value="PRK00139.1-2"/>
    <property type="match status" value="1"/>
</dbReference>
<feature type="domain" description="Mur ligase C-terminal" evidence="10">
    <location>
        <begin position="344"/>
        <end position="470"/>
    </location>
</feature>
<dbReference type="GO" id="GO:0008765">
    <property type="term" value="F:UDP-N-acetylmuramoylalanyl-D-glutamate-2,6-diaminopimelate ligase activity"/>
    <property type="evidence" value="ECO:0007669"/>
    <property type="project" value="UniProtKB-UniRule"/>
</dbReference>
<accession>A0AAC9YQX2</accession>
<dbReference type="InterPro" id="IPR004101">
    <property type="entry name" value="Mur_ligase_C"/>
</dbReference>
<dbReference type="Gene3D" id="3.40.1390.10">
    <property type="entry name" value="MurE/MurF, N-terminal domain"/>
    <property type="match status" value="1"/>
</dbReference>
<dbReference type="GO" id="GO:0071555">
    <property type="term" value="P:cell wall organization"/>
    <property type="evidence" value="ECO:0007669"/>
    <property type="project" value="UniProtKB-KW"/>
</dbReference>
<evidence type="ECO:0000313" key="12">
    <source>
        <dbReference type="EMBL" id="ASY10500.1"/>
    </source>
</evidence>
<dbReference type="SUPFAM" id="SSF53623">
    <property type="entry name" value="MurD-like peptide ligases, catalytic domain"/>
    <property type="match status" value="1"/>
</dbReference>
<feature type="short sequence motif" description="Meso-diaminopimelate recognition motif" evidence="7">
    <location>
        <begin position="417"/>
        <end position="420"/>
    </location>
</feature>
<comment type="pathway">
    <text evidence="7 8">Cell wall biogenesis; peptidoglycan biosynthesis.</text>
</comment>
<evidence type="ECO:0000256" key="4">
    <source>
        <dbReference type="ARBA" id="ARBA00022984"/>
    </source>
</evidence>
<keyword evidence="7" id="KW-0963">Cytoplasm</keyword>
<dbReference type="PANTHER" id="PTHR23135:SF4">
    <property type="entry name" value="UDP-N-ACETYLMURAMOYL-L-ALANYL-D-GLUTAMATE--2,6-DIAMINOPIMELATE LIGASE MURE HOMOLOG, CHLOROPLASTIC"/>
    <property type="match status" value="1"/>
</dbReference>
<dbReference type="AlphaFoldDB" id="A0AAC9YQX2"/>
<feature type="binding site" evidence="7">
    <location>
        <position position="393"/>
    </location>
    <ligand>
        <name>meso-2,6-diaminopimelate</name>
        <dbReference type="ChEBI" id="CHEBI:57791"/>
    </ligand>
</feature>
<dbReference type="EC" id="6.3.2.13" evidence="7"/>
<dbReference type="GO" id="GO:0009252">
    <property type="term" value="P:peptidoglycan biosynthetic process"/>
    <property type="evidence" value="ECO:0007669"/>
    <property type="project" value="UniProtKB-UniRule"/>
</dbReference>
<dbReference type="InterPro" id="IPR000713">
    <property type="entry name" value="Mur_ligase_N"/>
</dbReference>
<dbReference type="HAMAP" id="MF_00208">
    <property type="entry name" value="MurE"/>
    <property type="match status" value="1"/>
</dbReference>
<dbReference type="Pfam" id="PF02875">
    <property type="entry name" value="Mur_ligase_C"/>
    <property type="match status" value="1"/>
</dbReference>
<dbReference type="InterPro" id="IPR036565">
    <property type="entry name" value="Mur-like_cat_sf"/>
</dbReference>
<feature type="binding site" evidence="7">
    <location>
        <position position="472"/>
    </location>
    <ligand>
        <name>meso-2,6-diaminopimelate</name>
        <dbReference type="ChEBI" id="CHEBI:57791"/>
    </ligand>
</feature>
<keyword evidence="7" id="KW-0547">Nucleotide-binding</keyword>
<feature type="binding site" evidence="7">
    <location>
        <begin position="165"/>
        <end position="166"/>
    </location>
    <ligand>
        <name>UDP-N-acetyl-alpha-D-muramoyl-L-alanyl-D-glutamate</name>
        <dbReference type="ChEBI" id="CHEBI:83900"/>
    </ligand>
</feature>
<keyword evidence="3 7" id="KW-0133">Cell shape</keyword>
<comment type="subcellular location">
    <subcellularLocation>
        <location evidence="7 8">Cytoplasm</location>
    </subcellularLocation>
</comment>
<sequence>MMRPFSQSTLKLTKVAGAVSATCELSEAELSKIEISGLTHNDSQVEPGDLFIAIPGANRHGAEFAMSAVSKGAVAILTDSAGAAYVQGIPVLVVADPRRVAGNIAALFYNEPMRDLSSIGITGTNGKTTVSTLIYQIFEAAGRDSGLIGTIETRIGKDAVESSRTTPEATDLQALSAVMRERHMRHLVMEVSSHAMVLHRMQGAHFAFVGFTNLTQDHLDFHGDIESYFAAKAKLFTYEFADQAVINIDTEYGARLADKTELPVISLSRLNPQATWHFAEIDTSGKQVHFKIRGSGGMLIESSTKLRGGYNLDNLLMAIAVAVESGVDPVDIAAAVPALSGAAGRLEEVSVGQSYSAFVDYAHTPDAVSNVLESIREFTSGKVIAVLGCGGDRDSSKRPLMGQALLKGCDIAVFTSDNPRSEDPSQILKEMVGKLKVSEPARVIEDRKSAIEYAVSLASQGDTIAILGKGHELGQEIAGKKLDFDDRKVLAQAIAGVK</sequence>
<feature type="binding site" evidence="7">
    <location>
        <begin position="123"/>
        <end position="129"/>
    </location>
    <ligand>
        <name>ATP</name>
        <dbReference type="ChEBI" id="CHEBI:30616"/>
    </ligand>
</feature>
<evidence type="ECO:0000259" key="11">
    <source>
        <dbReference type="Pfam" id="PF08245"/>
    </source>
</evidence>
<keyword evidence="6 7" id="KW-0961">Cell wall biogenesis/degradation</keyword>
<keyword evidence="7" id="KW-0460">Magnesium</keyword>
<comment type="function">
    <text evidence="7">Catalyzes the addition of meso-diaminopimelic acid to the nucleotide precursor UDP-N-acetylmuramoyl-L-alanyl-D-glutamate (UMAG) in the biosynthesis of bacterial cell-wall peptidoglycan.</text>
</comment>
<proteinExistence type="inferred from homology"/>
<dbReference type="InterPro" id="IPR035911">
    <property type="entry name" value="MurE/MurF_N"/>
</dbReference>
<organism evidence="12 13">
    <name type="scientific">Candidatus Planktophila lacus</name>
    <dbReference type="NCBI Taxonomy" id="1884913"/>
    <lineage>
        <taxon>Bacteria</taxon>
        <taxon>Bacillati</taxon>
        <taxon>Actinomycetota</taxon>
        <taxon>Actinomycetes</taxon>
        <taxon>Candidatus Nanopelagicales</taxon>
        <taxon>Candidatus Nanopelagicaceae</taxon>
        <taxon>Candidatus Planktophila</taxon>
    </lineage>
</organism>
<feature type="binding site" evidence="7">
    <location>
        <position position="200"/>
    </location>
    <ligand>
        <name>UDP-N-acetyl-alpha-D-muramoyl-L-alanyl-D-glutamate</name>
        <dbReference type="ChEBI" id="CHEBI:83900"/>
    </ligand>
</feature>
<dbReference type="Pfam" id="PF01225">
    <property type="entry name" value="Mur_ligase"/>
    <property type="match status" value="1"/>
</dbReference>
<dbReference type="GO" id="GO:0005524">
    <property type="term" value="F:ATP binding"/>
    <property type="evidence" value="ECO:0007669"/>
    <property type="project" value="UniProtKB-UniRule"/>
</dbReference>
<dbReference type="InterPro" id="IPR013221">
    <property type="entry name" value="Mur_ligase_cen"/>
</dbReference>
<keyword evidence="4 7" id="KW-0573">Peptidoglycan synthesis</keyword>
<dbReference type="PANTHER" id="PTHR23135">
    <property type="entry name" value="MUR LIGASE FAMILY MEMBER"/>
    <property type="match status" value="1"/>
</dbReference>
<comment type="cofactor">
    <cofactor evidence="7">
        <name>Mg(2+)</name>
        <dbReference type="ChEBI" id="CHEBI:18420"/>
    </cofactor>
</comment>
<evidence type="ECO:0000259" key="10">
    <source>
        <dbReference type="Pfam" id="PF02875"/>
    </source>
</evidence>